<dbReference type="EMBL" id="MIQE01000002">
    <property type="protein sequence ID" value="OFA13259.1"/>
    <property type="molecule type" value="Genomic_DNA"/>
</dbReference>
<gene>
    <name evidence="7" type="ORF">LASUN_02580</name>
</gene>
<dbReference type="Pfam" id="PF02057">
    <property type="entry name" value="Glyco_hydro_59"/>
    <property type="match status" value="1"/>
</dbReference>
<dbReference type="InterPro" id="IPR017853">
    <property type="entry name" value="GH"/>
</dbReference>
<organism evidence="7 8">
    <name type="scientific">Lentilactobacillus sunkii</name>
    <dbReference type="NCBI Taxonomy" id="481719"/>
    <lineage>
        <taxon>Bacteria</taxon>
        <taxon>Bacillati</taxon>
        <taxon>Bacillota</taxon>
        <taxon>Bacilli</taxon>
        <taxon>Lactobacillales</taxon>
        <taxon>Lactobacillaceae</taxon>
        <taxon>Lentilactobacillus</taxon>
    </lineage>
</organism>
<keyword evidence="3" id="KW-0443">Lipid metabolism</keyword>
<dbReference type="STRING" id="481719.LASUN_02580"/>
<keyword evidence="4" id="KW-0442">Lipid degradation</keyword>
<comment type="caution">
    <text evidence="7">The sequence shown here is derived from an EMBL/GenBank/DDBJ whole genome shotgun (WGS) entry which is preliminary data.</text>
</comment>
<dbReference type="PANTHER" id="PTHR15172:SF1">
    <property type="entry name" value="GALACTOCEREBROSIDASE"/>
    <property type="match status" value="1"/>
</dbReference>
<dbReference type="Gene3D" id="3.20.20.70">
    <property type="entry name" value="Aldolase class I"/>
    <property type="match status" value="1"/>
</dbReference>
<evidence type="ECO:0000256" key="1">
    <source>
        <dbReference type="ARBA" id="ARBA00005637"/>
    </source>
</evidence>
<dbReference type="Gene3D" id="2.60.120.560">
    <property type="entry name" value="Exo-inulinase, domain 1"/>
    <property type="match status" value="1"/>
</dbReference>
<dbReference type="RefSeq" id="WP_070367022.1">
    <property type="nucleotide sequence ID" value="NZ_JAZHVW010000006.1"/>
</dbReference>
<dbReference type="InterPro" id="IPR013785">
    <property type="entry name" value="Aldolase_TIM"/>
</dbReference>
<dbReference type="GO" id="GO:0004336">
    <property type="term" value="F:galactosylceramidase activity"/>
    <property type="evidence" value="ECO:0007669"/>
    <property type="project" value="UniProtKB-EC"/>
</dbReference>
<sequence>MNQTSFTIDGNKLELNAGDANTFKGFGYLSCNNSSRLLLDYKWEHRDSYDEILQILFGGKHPMMRMLKVEMGDDANTSSGTEPATVRSATENANVRRGAGFQLIADVKKIQPELKTSILRWGEPGWLRELWFNAKSSDPDNNVDEKAFEPMYQWYKKTIVAAYETYGYLIDYIDPDRNETKHPMIKWIKWFADRIANDRNGFPNDFPVEKYNQIKMIASDQNYERDFGDMMVADKELRDRVQAVGFHYNTDDGKNKPFTKLADEYHHEVWYSEGIAPMTMGRYRVRATNGDGIGGRQSGLDVANRLIKSYVKSRRSLYIFQPAVSAYYTGVNYSHKELINANRPWSGYYEVDNIGLQCMKHFTDFAKAGWADEGAWRYLTSACDSQVGGTENLDHNRQAPSYMTLVAPDKNDYSIILDNDSSESRTYEIDVKNMGNAETKQITIWQSIGPKSSEDAYDSRMKQIRETISPVDGKAEIVVNPHSIVTATTLDLANDDEVVYHRFESKYADQTLGIENADNVLYRDDFSYTGYPDDYLKLRGNTPRFTADQGGAFEIASQDGHNVLQQMITENQRANDWEYSFAPSLTVGDDKWSDYEVSVSMKFDHETLQNSPTGNYFGIGLRELTDVKGRLESAPYVFKVYIDGACELIKDDQIVALDHVDVLDIAATHQIKFAADGNQLTASIDGKVVFKYTDTNNPRYSGRVKLGSGYYHTQISQLTVKQLSRGTIISNRIDDLDAAVSYTGEWNHVCGLGNTKWNRTLSTATADQSKEPSFAFDFTGTGFSLIGAQETQSSLKIVVDGVTVDSNRIPQPGDDRTENSVVRGLSSGKHHVSIAVVGGTYTLDAVDQIK</sequence>
<reference evidence="7 8" key="1">
    <citation type="submission" date="2016-09" db="EMBL/GenBank/DDBJ databases">
        <title>Genome Sequence of Lactobacillus sunkii Strain CG01.</title>
        <authorList>
            <person name="Poehlein A."/>
            <person name="Gabris C."/>
            <person name="Bengelsdorf F.R."/>
            <person name="Duerre P."/>
            <person name="Daniel R."/>
        </authorList>
    </citation>
    <scope>NUCLEOTIDE SEQUENCE [LARGE SCALE GENOMIC DNA]</scope>
    <source>
        <strain evidence="7 8">CG_D</strain>
    </source>
</reference>
<dbReference type="InterPro" id="IPR049161">
    <property type="entry name" value="GH59_cat"/>
</dbReference>
<dbReference type="PANTHER" id="PTHR15172">
    <property type="entry name" value="GALACTOCEREBROSIDASE"/>
    <property type="match status" value="1"/>
</dbReference>
<dbReference type="Gene3D" id="3.20.20.80">
    <property type="entry name" value="Glycosidases"/>
    <property type="match status" value="1"/>
</dbReference>
<evidence type="ECO:0000256" key="3">
    <source>
        <dbReference type="ARBA" id="ARBA00022919"/>
    </source>
</evidence>
<dbReference type="SUPFAM" id="SSF51445">
    <property type="entry name" value="(Trans)glycosidases"/>
    <property type="match status" value="1"/>
</dbReference>
<dbReference type="Proteomes" id="UP000177010">
    <property type="component" value="Unassembled WGS sequence"/>
</dbReference>
<keyword evidence="3" id="KW-0746">Sphingolipid metabolism</keyword>
<dbReference type="InterPro" id="IPR001286">
    <property type="entry name" value="Glyco_hydro_59"/>
</dbReference>
<accession>A0A1E7XJL6</accession>
<comment type="similarity">
    <text evidence="1">Belongs to the glycosyl hydrolase 59 family.</text>
</comment>
<protein>
    <recommendedName>
        <fullName evidence="2">galactosylceramidase</fullName>
        <ecNumber evidence="2">3.2.1.46</ecNumber>
    </recommendedName>
    <alternativeName>
        <fullName evidence="5">Galactosylceramidase</fullName>
    </alternativeName>
</protein>
<dbReference type="Gene3D" id="2.60.120.260">
    <property type="entry name" value="Galactose-binding domain-like"/>
    <property type="match status" value="1"/>
</dbReference>
<name>A0A1E7XJL6_9LACO</name>
<dbReference type="GO" id="GO:0016020">
    <property type="term" value="C:membrane"/>
    <property type="evidence" value="ECO:0007669"/>
    <property type="project" value="GOC"/>
</dbReference>
<evidence type="ECO:0000313" key="8">
    <source>
        <dbReference type="Proteomes" id="UP000177010"/>
    </source>
</evidence>
<proteinExistence type="inferred from homology"/>
<evidence type="ECO:0000256" key="5">
    <source>
        <dbReference type="ARBA" id="ARBA00033098"/>
    </source>
</evidence>
<evidence type="ECO:0000256" key="2">
    <source>
        <dbReference type="ARBA" id="ARBA00012657"/>
    </source>
</evidence>
<evidence type="ECO:0000256" key="4">
    <source>
        <dbReference type="ARBA" id="ARBA00022963"/>
    </source>
</evidence>
<evidence type="ECO:0000313" key="7">
    <source>
        <dbReference type="EMBL" id="OFA13259.1"/>
    </source>
</evidence>
<dbReference type="GO" id="GO:0006683">
    <property type="term" value="P:galactosylceramide catabolic process"/>
    <property type="evidence" value="ECO:0007669"/>
    <property type="project" value="InterPro"/>
</dbReference>
<feature type="domain" description="Glycosyl hydrolase family 59 catalytic" evidence="6">
    <location>
        <begin position="23"/>
        <end position="363"/>
    </location>
</feature>
<keyword evidence="7" id="KW-0378">Hydrolase</keyword>
<dbReference type="EC" id="3.2.1.46" evidence="2"/>
<evidence type="ECO:0000259" key="6">
    <source>
        <dbReference type="Pfam" id="PF02057"/>
    </source>
</evidence>
<dbReference type="GO" id="GO:0005764">
    <property type="term" value="C:lysosome"/>
    <property type="evidence" value="ECO:0007669"/>
    <property type="project" value="TreeGrafter"/>
</dbReference>
<dbReference type="AlphaFoldDB" id="A0A1E7XJL6"/>